<dbReference type="GO" id="GO:0016740">
    <property type="term" value="F:transferase activity"/>
    <property type="evidence" value="ECO:0007669"/>
    <property type="project" value="UniProtKB-KW"/>
</dbReference>
<dbReference type="SMART" id="SM00827">
    <property type="entry name" value="PKS_AT"/>
    <property type="match status" value="1"/>
</dbReference>
<proteinExistence type="predicted"/>
<reference evidence="4" key="1">
    <citation type="submission" date="2021-02" db="EMBL/GenBank/DDBJ databases">
        <authorList>
            <person name="Nowell W R."/>
        </authorList>
    </citation>
    <scope>NUCLEOTIDE SEQUENCE</scope>
</reference>
<organism evidence="4 7">
    <name type="scientific">Adineta ricciae</name>
    <name type="common">Rotifer</name>
    <dbReference type="NCBI Taxonomy" id="249248"/>
    <lineage>
        <taxon>Eukaryota</taxon>
        <taxon>Metazoa</taxon>
        <taxon>Spiralia</taxon>
        <taxon>Gnathifera</taxon>
        <taxon>Rotifera</taxon>
        <taxon>Eurotatoria</taxon>
        <taxon>Bdelloidea</taxon>
        <taxon>Adinetida</taxon>
        <taxon>Adinetidae</taxon>
        <taxon>Adineta</taxon>
    </lineage>
</organism>
<feature type="region of interest" description="Disordered" evidence="2">
    <location>
        <begin position="544"/>
        <end position="580"/>
    </location>
</feature>
<dbReference type="AlphaFoldDB" id="A0A815UW22"/>
<dbReference type="InterPro" id="IPR036736">
    <property type="entry name" value="ACP-like_sf"/>
</dbReference>
<dbReference type="InterPro" id="IPR014043">
    <property type="entry name" value="Acyl_transferase_dom"/>
</dbReference>
<evidence type="ECO:0000313" key="5">
    <source>
        <dbReference type="EMBL" id="CAF1631075.1"/>
    </source>
</evidence>
<dbReference type="EMBL" id="CAJNOR010008280">
    <property type="protein sequence ID" value="CAF1631075.1"/>
    <property type="molecule type" value="Genomic_DNA"/>
</dbReference>
<keyword evidence="6" id="KW-1185">Reference proteome</keyword>
<accession>A0A815UW22</accession>
<dbReference type="SUPFAM" id="SSF47336">
    <property type="entry name" value="ACP-like"/>
    <property type="match status" value="1"/>
</dbReference>
<dbReference type="InterPro" id="IPR016035">
    <property type="entry name" value="Acyl_Trfase/lysoPLipase"/>
</dbReference>
<dbReference type="Proteomes" id="UP000663852">
    <property type="component" value="Unassembled WGS sequence"/>
</dbReference>
<dbReference type="InterPro" id="IPR009081">
    <property type="entry name" value="PP-bd_ACP"/>
</dbReference>
<dbReference type="Gene3D" id="1.10.1200.10">
    <property type="entry name" value="ACP-like"/>
    <property type="match status" value="1"/>
</dbReference>
<dbReference type="EMBL" id="CAJNOJ010000789">
    <property type="protein sequence ID" value="CAF1522835.1"/>
    <property type="molecule type" value="Genomic_DNA"/>
</dbReference>
<dbReference type="UniPathway" id="UPA00094"/>
<dbReference type="SUPFAM" id="SSF52151">
    <property type="entry name" value="FabD/lysophospholipase-like"/>
    <property type="match status" value="1"/>
</dbReference>
<dbReference type="GO" id="GO:0006633">
    <property type="term" value="P:fatty acid biosynthetic process"/>
    <property type="evidence" value="ECO:0007669"/>
    <property type="project" value="UniProtKB-UniPathway"/>
</dbReference>
<dbReference type="Pfam" id="PF00698">
    <property type="entry name" value="Acyl_transf_1"/>
    <property type="match status" value="1"/>
</dbReference>
<dbReference type="Gene3D" id="3.30.70.3290">
    <property type="match status" value="1"/>
</dbReference>
<dbReference type="PROSITE" id="PS50075">
    <property type="entry name" value="CARRIER"/>
    <property type="match status" value="1"/>
</dbReference>
<dbReference type="Gene3D" id="3.40.366.10">
    <property type="entry name" value="Malonyl-Coenzyme A Acyl Carrier Protein, domain 2"/>
    <property type="match status" value="1"/>
</dbReference>
<evidence type="ECO:0000313" key="6">
    <source>
        <dbReference type="Proteomes" id="UP000663828"/>
    </source>
</evidence>
<dbReference type="InterPro" id="IPR016036">
    <property type="entry name" value="Malonyl_transacylase_ACP-bd"/>
</dbReference>
<dbReference type="Pfam" id="PF00550">
    <property type="entry name" value="PP-binding"/>
    <property type="match status" value="1"/>
</dbReference>
<gene>
    <name evidence="4" type="ORF">EDS130_LOCUS43995</name>
    <name evidence="5" type="ORF">XAT740_LOCUS51663</name>
</gene>
<feature type="domain" description="Carrier" evidence="3">
    <location>
        <begin position="453"/>
        <end position="532"/>
    </location>
</feature>
<keyword evidence="1" id="KW-0808">Transferase</keyword>
<dbReference type="InterPro" id="IPR050444">
    <property type="entry name" value="Polyketide_Synthase"/>
</dbReference>
<dbReference type="SUPFAM" id="SSF55048">
    <property type="entry name" value="Probable ACP-binding domain of malonyl-CoA ACP transacylase"/>
    <property type="match status" value="1"/>
</dbReference>
<protein>
    <recommendedName>
        <fullName evidence="3">Carrier domain-containing protein</fullName>
    </recommendedName>
</protein>
<sequence length="612" mass="69246">MAFIFSNNEQLKDQLVASRSAENKNSIVSTPGTVFCQFNEQSTSGLNQNICFVYCGTGPQWWKMGRELYFSEPVFREWIQKISKELQKLANEWLLIDELINTSSENSSKINETNIAQSAIFAVQIALTALWLSWGIYPKIIVGHSVGEVAAAYVGGYLTLSEACKVIYQYSVLQHRNTRQGGRMLAVIGLAVAEARALLQGLEHRISFAAINSPTSVTFSGYEAELEQLYQLLTETRPEIFKTWIRLENALHSPLMDNFNIHEDLLTSLDQISGVHLTNQNEIFDKDCADAKLYSTVTSKCSDLCFSNTYWWENLRSPANFSHTIQTILQDSDCTIQTFLEISPHPVLVNSIQECIDHLRCNRVPSIIWSLKRKESEQQTILSSLCRIQNVNWSKFWHTRTWASVSIDQSIRFYLERIPLYAFNNQVCYEDKTVALISTQSENKFDKISSNITHIDTIIKEIYSTVLKLFNSSDSSATLDIDKSLVAQGLDSLIAISLTHSLSRRYSVHISLVYLLQGISIQDIAEKIYSQMLKQSENSASSITRNEVSSLSKDASQNNDTLITSKPIKTENDDQNNTISTQENNELVWKPLNLSEGKQIVVTSLANIKNFN</sequence>
<evidence type="ECO:0000313" key="7">
    <source>
        <dbReference type="Proteomes" id="UP000663852"/>
    </source>
</evidence>
<evidence type="ECO:0000256" key="1">
    <source>
        <dbReference type="ARBA" id="ARBA00022679"/>
    </source>
</evidence>
<dbReference type="OrthoDB" id="329835at2759"/>
<name>A0A815UW22_ADIRI</name>
<feature type="compositionally biased region" description="Polar residues" evidence="2">
    <location>
        <begin position="544"/>
        <end position="564"/>
    </location>
</feature>
<dbReference type="Proteomes" id="UP000663828">
    <property type="component" value="Unassembled WGS sequence"/>
</dbReference>
<comment type="caution">
    <text evidence="4">The sequence shown here is derived from an EMBL/GenBank/DDBJ whole genome shotgun (WGS) entry which is preliminary data.</text>
</comment>
<evidence type="ECO:0000313" key="4">
    <source>
        <dbReference type="EMBL" id="CAF1522835.1"/>
    </source>
</evidence>
<evidence type="ECO:0000256" key="2">
    <source>
        <dbReference type="SAM" id="MobiDB-lite"/>
    </source>
</evidence>
<dbReference type="InterPro" id="IPR001227">
    <property type="entry name" value="Ac_transferase_dom_sf"/>
</dbReference>
<dbReference type="PANTHER" id="PTHR45681:SF6">
    <property type="entry name" value="POLYKETIDE SYNTHASE 37"/>
    <property type="match status" value="1"/>
</dbReference>
<dbReference type="PANTHER" id="PTHR45681">
    <property type="entry name" value="POLYKETIDE SYNTHASE 44-RELATED"/>
    <property type="match status" value="1"/>
</dbReference>
<evidence type="ECO:0000259" key="3">
    <source>
        <dbReference type="PROSITE" id="PS50075"/>
    </source>
</evidence>